<sequence>MVRPHLMAASPSRYQAPAVRYPVVRSRQLGSLLLVLSALGLLVCLAWWRWAGVPLAAVLAALATWGGATVLAWRFWWLSPAGVLVWDGRNWALDRPGQGAIVGVLAVHLDVQRSVWVRLTPAHGAPWWLWLEQSWDATRWMDVRRALYSRPRLGAADNLAETPGRAP</sequence>
<reference evidence="2 3" key="1">
    <citation type="submission" date="2019-03" db="EMBL/GenBank/DDBJ databases">
        <title>Genomic Encyclopedia of Type Strains, Phase IV (KMG-IV): sequencing the most valuable type-strain genomes for metagenomic binning, comparative biology and taxonomic classification.</title>
        <authorList>
            <person name="Goeker M."/>
        </authorList>
    </citation>
    <scope>NUCLEOTIDE SEQUENCE [LARGE SCALE GENOMIC DNA]</scope>
    <source>
        <strain evidence="2 3">DSM 1837</strain>
    </source>
</reference>
<feature type="transmembrane region" description="Helical" evidence="1">
    <location>
        <begin position="54"/>
        <end position="76"/>
    </location>
</feature>
<comment type="caution">
    <text evidence="2">The sequence shown here is derived from an EMBL/GenBank/DDBJ whole genome shotgun (WGS) entry which is preliminary data.</text>
</comment>
<dbReference type="EMBL" id="SLXH01000010">
    <property type="protein sequence ID" value="TCP17987.1"/>
    <property type="molecule type" value="Genomic_DNA"/>
</dbReference>
<proteinExistence type="predicted"/>
<feature type="transmembrane region" description="Helical" evidence="1">
    <location>
        <begin position="29"/>
        <end position="48"/>
    </location>
</feature>
<accession>A0A4R2NAD8</accession>
<organism evidence="2 3">
    <name type="scientific">Simplicispira metamorpha</name>
    <dbReference type="NCBI Taxonomy" id="80881"/>
    <lineage>
        <taxon>Bacteria</taxon>
        <taxon>Pseudomonadati</taxon>
        <taxon>Pseudomonadota</taxon>
        <taxon>Betaproteobacteria</taxon>
        <taxon>Burkholderiales</taxon>
        <taxon>Comamonadaceae</taxon>
        <taxon>Simplicispira</taxon>
    </lineage>
</organism>
<keyword evidence="1" id="KW-0812">Transmembrane</keyword>
<evidence type="ECO:0000256" key="1">
    <source>
        <dbReference type="SAM" id="Phobius"/>
    </source>
</evidence>
<evidence type="ECO:0000313" key="3">
    <source>
        <dbReference type="Proteomes" id="UP000295182"/>
    </source>
</evidence>
<keyword evidence="1" id="KW-1133">Transmembrane helix</keyword>
<gene>
    <name evidence="2" type="ORF">EV674_11082</name>
</gene>
<dbReference type="Proteomes" id="UP000295182">
    <property type="component" value="Unassembled WGS sequence"/>
</dbReference>
<dbReference type="AlphaFoldDB" id="A0A4R2NAD8"/>
<evidence type="ECO:0000313" key="2">
    <source>
        <dbReference type="EMBL" id="TCP17987.1"/>
    </source>
</evidence>
<keyword evidence="1" id="KW-0472">Membrane</keyword>
<evidence type="ECO:0008006" key="4">
    <source>
        <dbReference type="Google" id="ProtNLM"/>
    </source>
</evidence>
<keyword evidence="3" id="KW-1185">Reference proteome</keyword>
<protein>
    <recommendedName>
        <fullName evidence="4">Toxin CptA</fullName>
    </recommendedName>
</protein>
<name>A0A4R2NAD8_9BURK</name>